<dbReference type="InterPro" id="IPR029063">
    <property type="entry name" value="SAM-dependent_MTases_sf"/>
</dbReference>
<gene>
    <name evidence="3" type="ORF">SEMRO_178_G078220.1</name>
</gene>
<dbReference type="OrthoDB" id="193370at2759"/>
<dbReference type="GO" id="GO:0008757">
    <property type="term" value="F:S-adenosylmethionine-dependent methyltransferase activity"/>
    <property type="evidence" value="ECO:0007669"/>
    <property type="project" value="InterPro"/>
</dbReference>
<reference evidence="3" key="1">
    <citation type="submission" date="2020-06" db="EMBL/GenBank/DDBJ databases">
        <authorList>
            <consortium name="Plant Systems Biology data submission"/>
        </authorList>
    </citation>
    <scope>NUCLEOTIDE SEQUENCE</scope>
    <source>
        <strain evidence="3">D6</strain>
    </source>
</reference>
<dbReference type="InterPro" id="IPR006140">
    <property type="entry name" value="D-isomer_DH_NAD-bd"/>
</dbReference>
<dbReference type="PANTHER" id="PTHR10996">
    <property type="entry name" value="2-HYDROXYACID DEHYDROGENASE-RELATED"/>
    <property type="match status" value="1"/>
</dbReference>
<dbReference type="SMART" id="SM01007">
    <property type="entry name" value="Aldolase_II"/>
    <property type="match status" value="1"/>
</dbReference>
<dbReference type="SUPFAM" id="SSF51735">
    <property type="entry name" value="NAD(P)-binding Rossmann-fold domains"/>
    <property type="match status" value="1"/>
</dbReference>
<dbReference type="CDD" id="cd02440">
    <property type="entry name" value="AdoMet_MTases"/>
    <property type="match status" value="1"/>
</dbReference>
<dbReference type="InterPro" id="IPR036291">
    <property type="entry name" value="NAD(P)-bd_dom_sf"/>
</dbReference>
<accession>A0A9N8DJ05</accession>
<keyword evidence="1" id="KW-0560">Oxidoreductase</keyword>
<dbReference type="InterPro" id="IPR036409">
    <property type="entry name" value="Aldolase_II/adducin_N_sf"/>
</dbReference>
<dbReference type="InterPro" id="IPR050223">
    <property type="entry name" value="D-isomer_2-hydroxyacid_DH"/>
</dbReference>
<sequence length="870" mass="96758">MTAGSPVAVADSFHFSHYYWREIEQTGSQESSDDENSTAPAFKPKPVASNSIKLKFYAQVMGDASEQIHFGKWNNIDESQPDAYGKASEAMTDYMFDLAKSLLPHRVDENDFTYVDLGSGTGAAAIRLCEHNPFILQATCLNLCHAQNMKAMQRAKEAGLGNRLEIVDGSFEDVPTANDVFDLAFSQDAFIHSVSKKRTFAEAYRIVKPGGALVFCDLMNGADPDVSVEEHYNFTKSNVVNDWLTPEENMQACRDAGWRDVQWVDLTTDIRISFQRMLKKVTFALEHGHAISNSDRVQLMDYRDSIFTRITQIDRGLFKWAVIHARKPVYMELACKPPVPFVNTNGLVTDLSAEESNDTAEKSPKGDLNVVVVDIITKMPKAKIDALPSTVELLITMSAGLDHIDMEACAAKGITVKQSGRESITEHVVQYALGFLILALRDAFNQISVPFPAKGWNLNWNCEGKPITDSTIAIVGMGLIAKQLVEQIRKIAPNTRICYHVPACFKDVDAEEKYNLEYCATLEDMAADCDVLLPLCPLSRHTEGIISREVLNKLKPTAGFVNIARGGLVDHEALTEILEKNAIKYALLDTTFPEPLPADHRLWGLKNCYIFPHYATNTMAVREALVNEIQPIIEEHYGLGHSDEKLRKEECALRYDLAVAHRLTAKYGMDMLVWNHISARFRTGCLITPGRKMWSKINPSDLVFSSSNVTADIIHDAIYAARPNCKAIIHLHTPAATAVSCLESGFIPFTQDSAYFYGKVANYEWDGVSDDASEGPAITAAVRSAPNANTLLMNNHGFVCFGSSVREVWVLAYYFERCCQVQLDLLKTGAKVRMPNKAVMEKAAATSYLPEFAPGVCEWEALCEEVTFDE</sequence>
<dbReference type="SUPFAM" id="SSF52283">
    <property type="entry name" value="Formate/glycerate dehydrogenase catalytic domain-like"/>
    <property type="match status" value="1"/>
</dbReference>
<dbReference type="Gene3D" id="3.40.50.150">
    <property type="entry name" value="Vaccinia Virus protein VP39"/>
    <property type="match status" value="1"/>
</dbReference>
<dbReference type="AlphaFoldDB" id="A0A9N8DJ05"/>
<comment type="caution">
    <text evidence="3">The sequence shown here is derived from an EMBL/GenBank/DDBJ whole genome shotgun (WGS) entry which is preliminary data.</text>
</comment>
<feature type="domain" description="Class II aldolase/adducin N-terminal" evidence="2">
    <location>
        <begin position="655"/>
        <end position="823"/>
    </location>
</feature>
<dbReference type="Pfam" id="PF08241">
    <property type="entry name" value="Methyltransf_11"/>
    <property type="match status" value="1"/>
</dbReference>
<evidence type="ECO:0000313" key="3">
    <source>
        <dbReference type="EMBL" id="CAB9503868.1"/>
    </source>
</evidence>
<evidence type="ECO:0000313" key="4">
    <source>
        <dbReference type="Proteomes" id="UP001153069"/>
    </source>
</evidence>
<evidence type="ECO:0000256" key="1">
    <source>
        <dbReference type="ARBA" id="ARBA00023002"/>
    </source>
</evidence>
<name>A0A9N8DJ05_9STRA</name>
<dbReference type="Gene3D" id="3.40.225.10">
    <property type="entry name" value="Class II aldolase/adducin N-terminal domain"/>
    <property type="match status" value="1"/>
</dbReference>
<evidence type="ECO:0000259" key="2">
    <source>
        <dbReference type="SMART" id="SM01007"/>
    </source>
</evidence>
<organism evidence="3 4">
    <name type="scientific">Seminavis robusta</name>
    <dbReference type="NCBI Taxonomy" id="568900"/>
    <lineage>
        <taxon>Eukaryota</taxon>
        <taxon>Sar</taxon>
        <taxon>Stramenopiles</taxon>
        <taxon>Ochrophyta</taxon>
        <taxon>Bacillariophyta</taxon>
        <taxon>Bacillariophyceae</taxon>
        <taxon>Bacillariophycidae</taxon>
        <taxon>Naviculales</taxon>
        <taxon>Naviculaceae</taxon>
        <taxon>Seminavis</taxon>
    </lineage>
</organism>
<dbReference type="SUPFAM" id="SSF53639">
    <property type="entry name" value="AraD/HMP-PK domain-like"/>
    <property type="match status" value="1"/>
</dbReference>
<keyword evidence="4" id="KW-1185">Reference proteome</keyword>
<dbReference type="InterPro" id="IPR001303">
    <property type="entry name" value="Aldolase_II/adducin_N"/>
</dbReference>
<dbReference type="GO" id="GO:0051287">
    <property type="term" value="F:NAD binding"/>
    <property type="evidence" value="ECO:0007669"/>
    <property type="project" value="InterPro"/>
</dbReference>
<dbReference type="Proteomes" id="UP001153069">
    <property type="component" value="Unassembled WGS sequence"/>
</dbReference>
<dbReference type="InterPro" id="IPR013216">
    <property type="entry name" value="Methyltransf_11"/>
</dbReference>
<dbReference type="EMBL" id="CAICTM010000177">
    <property type="protein sequence ID" value="CAB9503868.1"/>
    <property type="molecule type" value="Genomic_DNA"/>
</dbReference>
<dbReference type="GO" id="GO:0005829">
    <property type="term" value="C:cytosol"/>
    <property type="evidence" value="ECO:0007669"/>
    <property type="project" value="TreeGrafter"/>
</dbReference>
<dbReference type="GO" id="GO:0008465">
    <property type="term" value="F:hydroxypyruvate reductase (NADH) activity"/>
    <property type="evidence" value="ECO:0007669"/>
    <property type="project" value="TreeGrafter"/>
</dbReference>
<dbReference type="PANTHER" id="PTHR10996:SF277">
    <property type="entry name" value="GLYOXYLATE REDUCTASE_HYDROXYPYRUVATE REDUCTASE"/>
    <property type="match status" value="1"/>
</dbReference>
<dbReference type="GO" id="GO:0030267">
    <property type="term" value="F:glyoxylate reductase (NADPH) activity"/>
    <property type="evidence" value="ECO:0007669"/>
    <property type="project" value="TreeGrafter"/>
</dbReference>
<dbReference type="Gene3D" id="3.40.50.720">
    <property type="entry name" value="NAD(P)-binding Rossmann-like Domain"/>
    <property type="match status" value="2"/>
</dbReference>
<proteinExistence type="predicted"/>
<dbReference type="Pfam" id="PF00596">
    <property type="entry name" value="Aldolase_II"/>
    <property type="match status" value="1"/>
</dbReference>
<protein>
    <submittedName>
        <fullName evidence="3">Glyoxylate/hydroxypyruvate reductase B</fullName>
    </submittedName>
</protein>
<dbReference type="SUPFAM" id="SSF53335">
    <property type="entry name" value="S-adenosyl-L-methionine-dependent methyltransferases"/>
    <property type="match status" value="1"/>
</dbReference>
<dbReference type="Pfam" id="PF02826">
    <property type="entry name" value="2-Hacid_dh_C"/>
    <property type="match status" value="1"/>
</dbReference>